<dbReference type="EMBL" id="SRME01000003">
    <property type="protein sequence ID" value="TGG87948.1"/>
    <property type="molecule type" value="Genomic_DNA"/>
</dbReference>
<protein>
    <submittedName>
        <fullName evidence="1">Uncharacterized protein</fullName>
    </submittedName>
</protein>
<dbReference type="AlphaFoldDB" id="A0A1G6P9R5"/>
<accession>A0A1G6P9R5</accession>
<dbReference type="EMBL" id="FMYV01000007">
    <property type="protein sequence ID" value="SDC76748.1"/>
    <property type="molecule type" value="Genomic_DNA"/>
</dbReference>
<gene>
    <name evidence="2" type="ORF">E4650_06295</name>
    <name evidence="1" type="ORF">SAMN04488588_1766</name>
</gene>
<reference evidence="2 4" key="2">
    <citation type="submission" date="2019-04" db="EMBL/GenBank/DDBJ databases">
        <title>Draft genome sequence data and analysis of a Fermenting Bacterium, Geotoga petraea strain HO-Geo1, isolated from heavy-oil petroleum reservoir in Russia.</title>
        <authorList>
            <person name="Grouzdev D.S."/>
            <person name="Semenova E.M."/>
            <person name="Sokolova D.S."/>
            <person name="Tourova T.P."/>
            <person name="Poltaraus A.B."/>
            <person name="Nazina T.N."/>
        </authorList>
    </citation>
    <scope>NUCLEOTIDE SEQUENCE [LARGE SCALE GENOMIC DNA]</scope>
    <source>
        <strain evidence="2 4">HO-Geo1</strain>
    </source>
</reference>
<dbReference type="Proteomes" id="UP000297288">
    <property type="component" value="Unassembled WGS sequence"/>
</dbReference>
<dbReference type="Proteomes" id="UP000199322">
    <property type="component" value="Unassembled WGS sequence"/>
</dbReference>
<dbReference type="RefSeq" id="WP_091404933.1">
    <property type="nucleotide sequence ID" value="NZ_FMYV01000007.1"/>
</dbReference>
<evidence type="ECO:0000313" key="4">
    <source>
        <dbReference type="Proteomes" id="UP000297288"/>
    </source>
</evidence>
<evidence type="ECO:0000313" key="1">
    <source>
        <dbReference type="EMBL" id="SDC76748.1"/>
    </source>
</evidence>
<keyword evidence="3" id="KW-1185">Reference proteome</keyword>
<sequence length="184" mass="22143">MRYKFLILLFLLILLLFLKNYDFNIKESSKIINSYNMDEDVLDMEKILKTEKIINKLNIKRNDFNLLNIKDDFTLYVEEKDFELDYIENIVDIPSGETYSFFDDYHIQVEDIWKNKKKFRSMDPEKVFFSGVVNENGEKIAYIYFYESLLSIKENELFGDRKVLKIFKDGILLINSKNQFEVIM</sequence>
<proteinExistence type="predicted"/>
<reference evidence="1 3" key="1">
    <citation type="submission" date="2016-10" db="EMBL/GenBank/DDBJ databases">
        <authorList>
            <person name="de Groot N.N."/>
        </authorList>
    </citation>
    <scope>NUCLEOTIDE SEQUENCE [LARGE SCALE GENOMIC DNA]</scope>
    <source>
        <strain evidence="1 3">WG14</strain>
    </source>
</reference>
<dbReference type="OrthoDB" id="10013676at2"/>
<dbReference type="STRING" id="28234.SAMN04488588_1766"/>
<evidence type="ECO:0000313" key="3">
    <source>
        <dbReference type="Proteomes" id="UP000199322"/>
    </source>
</evidence>
<evidence type="ECO:0000313" key="2">
    <source>
        <dbReference type="EMBL" id="TGG87948.1"/>
    </source>
</evidence>
<organism evidence="1 3">
    <name type="scientific">Geotoga petraea</name>
    <dbReference type="NCBI Taxonomy" id="28234"/>
    <lineage>
        <taxon>Bacteria</taxon>
        <taxon>Thermotogati</taxon>
        <taxon>Thermotogota</taxon>
        <taxon>Thermotogae</taxon>
        <taxon>Petrotogales</taxon>
        <taxon>Petrotogaceae</taxon>
        <taxon>Geotoga</taxon>
    </lineage>
</organism>
<name>A0A1G6P9R5_9BACT</name>